<feature type="transmembrane region" description="Helical" evidence="1">
    <location>
        <begin position="21"/>
        <end position="40"/>
    </location>
</feature>
<protein>
    <submittedName>
        <fullName evidence="2">Uncharacterized protein</fullName>
    </submittedName>
</protein>
<sequence>MKDFNKPELVEDKKEPSKAEKTVFIIIMVAVVVMLVYKLLELGSLVAGFFK</sequence>
<reference evidence="2" key="1">
    <citation type="journal article" date="2015" name="MBio">
        <title>Eco-Evolutionary Dynamics of Episomes among Ecologically Cohesive Bacterial Populations.</title>
        <authorList>
            <person name="Xue H."/>
            <person name="Cordero O.X."/>
            <person name="Camas F.M."/>
            <person name="Trimble W."/>
            <person name="Meyer F."/>
            <person name="Guglielmini J."/>
            <person name="Rocha E.P."/>
            <person name="Polz M.F."/>
        </authorList>
    </citation>
    <scope>NUCLEOTIDE SEQUENCE</scope>
    <source>
        <strain evidence="2">1F_243</strain>
    </source>
</reference>
<evidence type="ECO:0000256" key="1">
    <source>
        <dbReference type="SAM" id="Phobius"/>
    </source>
</evidence>
<keyword evidence="1" id="KW-1133">Transmembrane helix</keyword>
<keyword evidence="1" id="KW-0812">Transmembrane</keyword>
<name>A0A0H3ZXH1_9VIBR</name>
<dbReference type="AlphaFoldDB" id="A0A0H3ZXH1"/>
<organism evidence="2">
    <name type="scientific">Vibrio crassostreae</name>
    <dbReference type="NCBI Taxonomy" id="246167"/>
    <lineage>
        <taxon>Bacteria</taxon>
        <taxon>Pseudomonadati</taxon>
        <taxon>Pseudomonadota</taxon>
        <taxon>Gammaproteobacteria</taxon>
        <taxon>Vibrionales</taxon>
        <taxon>Vibrionaceae</taxon>
        <taxon>Vibrio</taxon>
    </lineage>
</organism>
<evidence type="ECO:0000313" key="2">
    <source>
        <dbReference type="EMBL" id="AKN38156.1"/>
    </source>
</evidence>
<accession>A0A0H3ZXH1</accession>
<proteinExistence type="predicted"/>
<dbReference type="EMBL" id="KP795569">
    <property type="protein sequence ID" value="AKN38156.1"/>
    <property type="molecule type" value="Genomic_DNA"/>
</dbReference>
<keyword evidence="1" id="KW-0472">Membrane</keyword>